<feature type="compositionally biased region" description="Basic and acidic residues" evidence="1">
    <location>
        <begin position="1"/>
        <end position="19"/>
    </location>
</feature>
<name>A0AAN7SW46_9EURO</name>
<feature type="compositionally biased region" description="Basic and acidic residues" evidence="1">
    <location>
        <begin position="58"/>
        <end position="77"/>
    </location>
</feature>
<proteinExistence type="predicted"/>
<evidence type="ECO:0000313" key="3">
    <source>
        <dbReference type="Proteomes" id="UP001309876"/>
    </source>
</evidence>
<accession>A0AAN7SW46</accession>
<dbReference type="AlphaFoldDB" id="A0AAN7SW46"/>
<protein>
    <submittedName>
        <fullName evidence="2">Uncharacterized protein</fullName>
    </submittedName>
</protein>
<comment type="caution">
    <text evidence="2">The sequence shown here is derived from an EMBL/GenBank/DDBJ whole genome shotgun (WGS) entry which is preliminary data.</text>
</comment>
<reference evidence="2 3" key="1">
    <citation type="submission" date="2023-08" db="EMBL/GenBank/DDBJ databases">
        <title>Black Yeasts Isolated from many extreme environments.</title>
        <authorList>
            <person name="Coleine C."/>
            <person name="Stajich J.E."/>
            <person name="Selbmann L."/>
        </authorList>
    </citation>
    <scope>NUCLEOTIDE SEQUENCE [LARGE SCALE GENOMIC DNA]</scope>
    <source>
        <strain evidence="2 3">CCFEE 5910</strain>
    </source>
</reference>
<keyword evidence="3" id="KW-1185">Reference proteome</keyword>
<sequence length="77" mass="8229">MPSHPSEERAPEGLTDKIAQHSSDSNASDHPIHDENKGPIEEAGGPLKSKGPQIPEGKMPEAKSKDELHAKAAELNK</sequence>
<evidence type="ECO:0000313" key="2">
    <source>
        <dbReference type="EMBL" id="KAK5083099.1"/>
    </source>
</evidence>
<feature type="region of interest" description="Disordered" evidence="1">
    <location>
        <begin position="1"/>
        <end position="77"/>
    </location>
</feature>
<dbReference type="EMBL" id="JAVRRJ010000007">
    <property type="protein sequence ID" value="KAK5083099.1"/>
    <property type="molecule type" value="Genomic_DNA"/>
</dbReference>
<feature type="compositionally biased region" description="Basic and acidic residues" evidence="1">
    <location>
        <begin position="30"/>
        <end position="40"/>
    </location>
</feature>
<dbReference type="Proteomes" id="UP001309876">
    <property type="component" value="Unassembled WGS sequence"/>
</dbReference>
<gene>
    <name evidence="2" type="ORF">LTR05_006981</name>
</gene>
<organism evidence="2 3">
    <name type="scientific">Lithohypha guttulata</name>
    <dbReference type="NCBI Taxonomy" id="1690604"/>
    <lineage>
        <taxon>Eukaryota</taxon>
        <taxon>Fungi</taxon>
        <taxon>Dikarya</taxon>
        <taxon>Ascomycota</taxon>
        <taxon>Pezizomycotina</taxon>
        <taxon>Eurotiomycetes</taxon>
        <taxon>Chaetothyriomycetidae</taxon>
        <taxon>Chaetothyriales</taxon>
        <taxon>Trichomeriaceae</taxon>
        <taxon>Lithohypha</taxon>
    </lineage>
</organism>
<evidence type="ECO:0000256" key="1">
    <source>
        <dbReference type="SAM" id="MobiDB-lite"/>
    </source>
</evidence>